<dbReference type="GO" id="GO:0008270">
    <property type="term" value="F:zinc ion binding"/>
    <property type="evidence" value="ECO:0007669"/>
    <property type="project" value="InterPro"/>
</dbReference>
<dbReference type="PANTHER" id="PTHR43880:SF12">
    <property type="entry name" value="ALCOHOL DEHYDROGENASE CLASS-3"/>
    <property type="match status" value="1"/>
</dbReference>
<dbReference type="PANTHER" id="PTHR43880">
    <property type="entry name" value="ALCOHOL DEHYDROGENASE"/>
    <property type="match status" value="1"/>
</dbReference>
<dbReference type="FunFam" id="3.40.50.720:FF:000003">
    <property type="entry name" value="S-(hydroxymethyl)glutathione dehydrogenase"/>
    <property type="match status" value="1"/>
</dbReference>
<evidence type="ECO:0000256" key="3">
    <source>
        <dbReference type="ARBA" id="ARBA00022833"/>
    </source>
</evidence>
<dbReference type="GO" id="GO:0051903">
    <property type="term" value="F:S-(hydroxymethyl)glutathione dehydrogenase [NAD(P)+] activity"/>
    <property type="evidence" value="ECO:0007669"/>
    <property type="project" value="TreeGrafter"/>
</dbReference>
<comment type="similarity">
    <text evidence="6">Belongs to the zinc-containing alcohol dehydrogenase family.</text>
</comment>
<dbReference type="InterPro" id="IPR011032">
    <property type="entry name" value="GroES-like_sf"/>
</dbReference>
<dbReference type="AlphaFoldDB" id="A0A1T4XG43"/>
<evidence type="ECO:0000256" key="4">
    <source>
        <dbReference type="ARBA" id="ARBA00023002"/>
    </source>
</evidence>
<dbReference type="EMBL" id="FUYE01000004">
    <property type="protein sequence ID" value="SKA88506.1"/>
    <property type="molecule type" value="Genomic_DNA"/>
</dbReference>
<keyword evidence="3 6" id="KW-0862">Zinc</keyword>
<comment type="cofactor">
    <cofactor evidence="1 6">
        <name>Zn(2+)</name>
        <dbReference type="ChEBI" id="CHEBI:29105"/>
    </cofactor>
</comment>
<evidence type="ECO:0000259" key="7">
    <source>
        <dbReference type="SMART" id="SM00829"/>
    </source>
</evidence>
<dbReference type="SUPFAM" id="SSF51735">
    <property type="entry name" value="NAD(P)-binding Rossmann-fold domains"/>
    <property type="match status" value="1"/>
</dbReference>
<dbReference type="InterPro" id="IPR036291">
    <property type="entry name" value="NAD(P)-bd_dom_sf"/>
</dbReference>
<dbReference type="Pfam" id="PF00107">
    <property type="entry name" value="ADH_zinc_N"/>
    <property type="match status" value="1"/>
</dbReference>
<dbReference type="GO" id="GO:0046294">
    <property type="term" value="P:formaldehyde catabolic process"/>
    <property type="evidence" value="ECO:0007669"/>
    <property type="project" value="TreeGrafter"/>
</dbReference>
<sequence>MRTAPAAVLYESRQPMVIEEVTVLPPQLGEVMVRMKAAGICHSDLHVIKGDLPMPCPIILGHEGAGIVEEVGAGVTSVKPGDHVIPIWRASCGRCHYCLTGKPALCDMGTEMRFTGMMPDGKTRFRNHRGDSIRHYAGVSTFSSLSTMPEAAVVKIDPEFPLWKAALIGCGVITGVGAVIHAAQVPPGSKVAVFGCGGIGLNIIQGARLVHCTQIIAVDTLAIKEGYARALGATHFIDASRQDPVQAIRDLTGGRGVDYAFEAVGLPQPIEQAYDSLRKGGTCVVSGICRGDARAAINVNQLVYAEKTLKGTLYGSTRPRIDLPHLIDMSKVGSLMLDELLTRTYRLEDINEGYAALERGEVARSLILWD</sequence>
<dbReference type="InterPro" id="IPR013149">
    <property type="entry name" value="ADH-like_C"/>
</dbReference>
<dbReference type="InterPro" id="IPR013154">
    <property type="entry name" value="ADH-like_N"/>
</dbReference>
<proteinExistence type="inferred from homology"/>
<keyword evidence="4" id="KW-0560">Oxidoreductase</keyword>
<dbReference type="RefSeq" id="WP_078812637.1">
    <property type="nucleotide sequence ID" value="NZ_FUYE01000004.1"/>
</dbReference>
<dbReference type="InterPro" id="IPR020843">
    <property type="entry name" value="ER"/>
</dbReference>
<evidence type="ECO:0000256" key="1">
    <source>
        <dbReference type="ARBA" id="ARBA00001947"/>
    </source>
</evidence>
<evidence type="ECO:0000256" key="5">
    <source>
        <dbReference type="ARBA" id="ARBA00023027"/>
    </source>
</evidence>
<dbReference type="PROSITE" id="PS00059">
    <property type="entry name" value="ADH_ZINC"/>
    <property type="match status" value="1"/>
</dbReference>
<dbReference type="Pfam" id="PF08240">
    <property type="entry name" value="ADH_N"/>
    <property type="match status" value="1"/>
</dbReference>
<dbReference type="OrthoDB" id="9769198at2"/>
<dbReference type="InterPro" id="IPR002328">
    <property type="entry name" value="ADH_Zn_CS"/>
</dbReference>
<protein>
    <submittedName>
        <fullName evidence="8">S-(Hydroxymethyl)glutathione dehydrogenase / alcohol dehydrogenase</fullName>
    </submittedName>
</protein>
<keyword evidence="5" id="KW-0520">NAD</keyword>
<dbReference type="SMART" id="SM00829">
    <property type="entry name" value="PKS_ER"/>
    <property type="match status" value="1"/>
</dbReference>
<evidence type="ECO:0000256" key="6">
    <source>
        <dbReference type="RuleBase" id="RU361277"/>
    </source>
</evidence>
<dbReference type="Gene3D" id="3.40.50.720">
    <property type="entry name" value="NAD(P)-binding Rossmann-like Domain"/>
    <property type="match status" value="1"/>
</dbReference>
<dbReference type="GO" id="GO:0005829">
    <property type="term" value="C:cytosol"/>
    <property type="evidence" value="ECO:0007669"/>
    <property type="project" value="TreeGrafter"/>
</dbReference>
<keyword evidence="2 6" id="KW-0479">Metal-binding</keyword>
<feature type="domain" description="Enoyl reductase (ER)" evidence="7">
    <location>
        <begin position="11"/>
        <end position="367"/>
    </location>
</feature>
<keyword evidence="9" id="KW-1185">Reference proteome</keyword>
<dbReference type="Gene3D" id="3.90.180.10">
    <property type="entry name" value="Medium-chain alcohol dehydrogenases, catalytic domain"/>
    <property type="match status" value="1"/>
</dbReference>
<dbReference type="CDD" id="cd08279">
    <property type="entry name" value="Zn_ADH_class_III"/>
    <property type="match status" value="1"/>
</dbReference>
<dbReference type="Proteomes" id="UP000190774">
    <property type="component" value="Unassembled WGS sequence"/>
</dbReference>
<organism evidence="8 9">
    <name type="scientific">Prosthecobacter debontii</name>
    <dbReference type="NCBI Taxonomy" id="48467"/>
    <lineage>
        <taxon>Bacteria</taxon>
        <taxon>Pseudomonadati</taxon>
        <taxon>Verrucomicrobiota</taxon>
        <taxon>Verrucomicrobiia</taxon>
        <taxon>Verrucomicrobiales</taxon>
        <taxon>Verrucomicrobiaceae</taxon>
        <taxon>Prosthecobacter</taxon>
    </lineage>
</organism>
<evidence type="ECO:0000313" key="8">
    <source>
        <dbReference type="EMBL" id="SKA88506.1"/>
    </source>
</evidence>
<evidence type="ECO:0000256" key="2">
    <source>
        <dbReference type="ARBA" id="ARBA00022723"/>
    </source>
</evidence>
<reference evidence="9" key="1">
    <citation type="submission" date="2017-02" db="EMBL/GenBank/DDBJ databases">
        <authorList>
            <person name="Varghese N."/>
            <person name="Submissions S."/>
        </authorList>
    </citation>
    <scope>NUCLEOTIDE SEQUENCE [LARGE SCALE GENOMIC DNA]</scope>
    <source>
        <strain evidence="9">ATCC 700200</strain>
    </source>
</reference>
<name>A0A1T4XG43_9BACT</name>
<dbReference type="SUPFAM" id="SSF50129">
    <property type="entry name" value="GroES-like"/>
    <property type="match status" value="2"/>
</dbReference>
<dbReference type="STRING" id="48467.SAMN02745166_01431"/>
<evidence type="ECO:0000313" key="9">
    <source>
        <dbReference type="Proteomes" id="UP000190774"/>
    </source>
</evidence>
<gene>
    <name evidence="8" type="ORF">SAMN02745166_01431</name>
</gene>
<accession>A0A1T4XG43</accession>